<evidence type="ECO:0000313" key="3">
    <source>
        <dbReference type="Proteomes" id="UP000305674"/>
    </source>
</evidence>
<reference evidence="2 3" key="1">
    <citation type="submission" date="2019-04" db="EMBL/GenBank/DDBJ databases">
        <authorList>
            <person name="Hwang J.C."/>
        </authorList>
    </citation>
    <scope>NUCLEOTIDE SEQUENCE [LARGE SCALE GENOMIC DNA]</scope>
    <source>
        <strain evidence="2 3">IMCC35001</strain>
    </source>
</reference>
<feature type="domain" description="Cytochrome P460" evidence="1">
    <location>
        <begin position="25"/>
        <end position="148"/>
    </location>
</feature>
<evidence type="ECO:0000259" key="1">
    <source>
        <dbReference type="Pfam" id="PF16694"/>
    </source>
</evidence>
<accession>A0A4U1BCY0</accession>
<dbReference type="InterPro" id="IPR038142">
    <property type="entry name" value="Cytochrome_P460_sp"/>
</dbReference>
<dbReference type="Gene3D" id="3.50.70.20">
    <property type="entry name" value="Cytochrome P460"/>
    <property type="match status" value="1"/>
</dbReference>
<dbReference type="InterPro" id="IPR032033">
    <property type="entry name" value="Cytochrome_P460"/>
</dbReference>
<dbReference type="AlphaFoldDB" id="A0A4U1BCY0"/>
<dbReference type="OrthoDB" id="511546at2"/>
<comment type="caution">
    <text evidence="2">The sequence shown here is derived from an EMBL/GenBank/DDBJ whole genome shotgun (WGS) entry which is preliminary data.</text>
</comment>
<proteinExistence type="predicted"/>
<dbReference type="Proteomes" id="UP000305674">
    <property type="component" value="Unassembled WGS sequence"/>
</dbReference>
<evidence type="ECO:0000313" key="2">
    <source>
        <dbReference type="EMBL" id="TKB48567.1"/>
    </source>
</evidence>
<sequence length="155" mass="16740">MLPLLAVLASAEAATPPSSNGIDYPTGWQEWALIAVSHRTDNGTLRAILGNDTAVKAARAGQTNPWPDGTVLAKAVWKGAGLENWSSAVAPKAFVHAEFMIKDSVRFAETYGWGWARWLGETQAPFADGPQVCISCHTPVRGRDWVFTDPAPFPH</sequence>
<organism evidence="2 3">
    <name type="scientific">Ferrimonas sediminicola</name>
    <dbReference type="NCBI Taxonomy" id="2569538"/>
    <lineage>
        <taxon>Bacteria</taxon>
        <taxon>Pseudomonadati</taxon>
        <taxon>Pseudomonadota</taxon>
        <taxon>Gammaproteobacteria</taxon>
        <taxon>Alteromonadales</taxon>
        <taxon>Ferrimonadaceae</taxon>
        <taxon>Ferrimonas</taxon>
    </lineage>
</organism>
<dbReference type="CDD" id="cd20753">
    <property type="entry name" value="cyt_P460_Mc-like"/>
    <property type="match status" value="1"/>
</dbReference>
<keyword evidence="3" id="KW-1185">Reference proteome</keyword>
<gene>
    <name evidence="2" type="ORF">FCL40_11670</name>
</gene>
<dbReference type="Pfam" id="PF16694">
    <property type="entry name" value="Cytochrome_P460"/>
    <property type="match status" value="1"/>
</dbReference>
<name>A0A4U1BCY0_9GAMM</name>
<protein>
    <submittedName>
        <fullName evidence="2">Cytochrome P460</fullName>
    </submittedName>
</protein>
<dbReference type="EMBL" id="SWCI01000007">
    <property type="protein sequence ID" value="TKB48567.1"/>
    <property type="molecule type" value="Genomic_DNA"/>
</dbReference>